<organism evidence="3 4">
    <name type="scientific">Pseudomonas synxantha</name>
    <dbReference type="NCBI Taxonomy" id="47883"/>
    <lineage>
        <taxon>Bacteria</taxon>
        <taxon>Pseudomonadati</taxon>
        <taxon>Pseudomonadota</taxon>
        <taxon>Gammaproteobacteria</taxon>
        <taxon>Pseudomonadales</taxon>
        <taxon>Pseudomonadaceae</taxon>
        <taxon>Pseudomonas</taxon>
    </lineage>
</organism>
<dbReference type="Pfam" id="PF23961">
    <property type="entry name" value="Phage_tail_terminator_9"/>
    <property type="match status" value="1"/>
</dbReference>
<dbReference type="Proteomes" id="UP000268696">
    <property type="component" value="Chromosome"/>
</dbReference>
<dbReference type="RefSeq" id="WP_124376578.1">
    <property type="nucleotide sequence ID" value="NZ_CP027754.1"/>
</dbReference>
<feature type="domain" description="Phage neck terminator protein gp12-like" evidence="2">
    <location>
        <begin position="24"/>
        <end position="180"/>
    </location>
</feature>
<dbReference type="EMBL" id="CP027754">
    <property type="protein sequence ID" value="AZE53474.1"/>
    <property type="molecule type" value="Genomic_DNA"/>
</dbReference>
<feature type="region of interest" description="Disordered" evidence="1">
    <location>
        <begin position="1"/>
        <end position="21"/>
    </location>
</feature>
<reference evidence="3 4" key="1">
    <citation type="submission" date="2018-03" db="EMBL/GenBank/DDBJ databases">
        <title>Diversity of phytobeneficial traits revealed by whole-genome analysis of worldwide-isolated phenazine-producing Pseudomonas spp.</title>
        <authorList>
            <person name="Biessy A."/>
            <person name="Novinscak A."/>
            <person name="Blom J."/>
            <person name="Leger G."/>
            <person name="Thomashow L.S."/>
            <person name="Cazorla F.M."/>
            <person name="Josic D."/>
            <person name="Filion M."/>
        </authorList>
    </citation>
    <scope>NUCLEOTIDE SEQUENCE [LARGE SCALE GENOMIC DNA]</scope>
    <source>
        <strain evidence="3 4">30B</strain>
    </source>
</reference>
<evidence type="ECO:0000313" key="3">
    <source>
        <dbReference type="EMBL" id="AZE53474.1"/>
    </source>
</evidence>
<evidence type="ECO:0000259" key="2">
    <source>
        <dbReference type="Pfam" id="PF23961"/>
    </source>
</evidence>
<name>A0A3G7U279_9PSED</name>
<accession>A0A3G7U279</accession>
<proteinExistence type="predicted"/>
<evidence type="ECO:0000256" key="1">
    <source>
        <dbReference type="SAM" id="MobiDB-lite"/>
    </source>
</evidence>
<dbReference type="AlphaFoldDB" id="A0A3G7U279"/>
<sequence>MANTSATGGYLAPAGSPAPAEDADLEDMLQAMVVGISGLTGKFVRPRWQTKPPKQPEPDVNWCAIGVHETKTVANPVIDHDGSDDGHDQYQMHEELQVLCTFYGPQAQAYASILRDGIFVPQNSETVKVYRMAFYGASDIRPVPELVNQQWVRRYDLFIYMRRQVVRIYPVLNILSAPITIAD</sequence>
<dbReference type="InterPro" id="IPR057087">
    <property type="entry name" value="Gp12-like"/>
</dbReference>
<protein>
    <submittedName>
        <fullName evidence="3">Phage protein</fullName>
    </submittedName>
</protein>
<evidence type="ECO:0000313" key="4">
    <source>
        <dbReference type="Proteomes" id="UP000268696"/>
    </source>
</evidence>
<gene>
    <name evidence="3" type="ORF">C4K03_1303</name>
</gene>